<dbReference type="AlphaFoldDB" id="A0A382EY97"/>
<name>A0A382EY97_9ZZZZ</name>
<sequence length="73" mass="8753">MENYMNENRDRHQAFTEYLDRLRRVLLLLEMAHADEDQQAYARLMKTVTHIIDEMPKNIETSVSTRSKDWLGL</sequence>
<accession>A0A382EY97</accession>
<gene>
    <name evidence="1" type="ORF">METZ01_LOCUS207928</name>
</gene>
<evidence type="ECO:0000313" key="1">
    <source>
        <dbReference type="EMBL" id="SVB55074.1"/>
    </source>
</evidence>
<protein>
    <submittedName>
        <fullName evidence="1">Uncharacterized protein</fullName>
    </submittedName>
</protein>
<organism evidence="1">
    <name type="scientific">marine metagenome</name>
    <dbReference type="NCBI Taxonomy" id="408172"/>
    <lineage>
        <taxon>unclassified sequences</taxon>
        <taxon>metagenomes</taxon>
        <taxon>ecological metagenomes</taxon>
    </lineage>
</organism>
<reference evidence="1" key="1">
    <citation type="submission" date="2018-05" db="EMBL/GenBank/DDBJ databases">
        <authorList>
            <person name="Lanie J.A."/>
            <person name="Ng W.-L."/>
            <person name="Kazmierczak K.M."/>
            <person name="Andrzejewski T.M."/>
            <person name="Davidsen T.M."/>
            <person name="Wayne K.J."/>
            <person name="Tettelin H."/>
            <person name="Glass J.I."/>
            <person name="Rusch D."/>
            <person name="Podicherti R."/>
            <person name="Tsui H.-C.T."/>
            <person name="Winkler M.E."/>
        </authorList>
    </citation>
    <scope>NUCLEOTIDE SEQUENCE</scope>
</reference>
<dbReference type="EMBL" id="UINC01046712">
    <property type="protein sequence ID" value="SVB55074.1"/>
    <property type="molecule type" value="Genomic_DNA"/>
</dbReference>
<proteinExistence type="predicted"/>